<protein>
    <recommendedName>
        <fullName evidence="3">FAD-binding oxidoreductase/transferase type 4 C-terminal domain-containing protein</fullName>
    </recommendedName>
</protein>
<evidence type="ECO:0000256" key="2">
    <source>
        <dbReference type="ARBA" id="ARBA00022827"/>
    </source>
</evidence>
<reference evidence="4" key="1">
    <citation type="submission" date="2018-05" db="EMBL/GenBank/DDBJ databases">
        <authorList>
            <person name="Lanie J.A."/>
            <person name="Ng W.-L."/>
            <person name="Kazmierczak K.M."/>
            <person name="Andrzejewski T.M."/>
            <person name="Davidsen T.M."/>
            <person name="Wayne K.J."/>
            <person name="Tettelin H."/>
            <person name="Glass J.I."/>
            <person name="Rusch D."/>
            <person name="Podicherti R."/>
            <person name="Tsui H.-C.T."/>
            <person name="Winkler M.E."/>
        </authorList>
    </citation>
    <scope>NUCLEOTIDE SEQUENCE</scope>
</reference>
<dbReference type="Gene3D" id="1.10.45.10">
    <property type="entry name" value="Vanillyl-alcohol Oxidase, Chain A, domain 4"/>
    <property type="match status" value="1"/>
</dbReference>
<proteinExistence type="predicted"/>
<keyword evidence="2" id="KW-0274">FAD</keyword>
<dbReference type="EMBL" id="UINC01041404">
    <property type="protein sequence ID" value="SVB42626.1"/>
    <property type="molecule type" value="Genomic_DNA"/>
</dbReference>
<gene>
    <name evidence="4" type="ORF">METZ01_LOCUS195480</name>
</gene>
<accession>A0A382DVT9</accession>
<dbReference type="SUPFAM" id="SSF55103">
    <property type="entry name" value="FAD-linked oxidases, C-terminal domain"/>
    <property type="match status" value="1"/>
</dbReference>
<dbReference type="AlphaFoldDB" id="A0A382DVT9"/>
<organism evidence="4">
    <name type="scientific">marine metagenome</name>
    <dbReference type="NCBI Taxonomy" id="408172"/>
    <lineage>
        <taxon>unclassified sequences</taxon>
        <taxon>metagenomes</taxon>
        <taxon>ecological metagenomes</taxon>
    </lineage>
</organism>
<dbReference type="GO" id="GO:0003824">
    <property type="term" value="F:catalytic activity"/>
    <property type="evidence" value="ECO:0007669"/>
    <property type="project" value="InterPro"/>
</dbReference>
<dbReference type="InterPro" id="IPR016164">
    <property type="entry name" value="FAD-linked_Oxase-like_C"/>
</dbReference>
<dbReference type="InterPro" id="IPR004113">
    <property type="entry name" value="FAD-bd_oxidored_4_C"/>
</dbReference>
<dbReference type="InterPro" id="IPR016171">
    <property type="entry name" value="Vanillyl_alc_oxidase_C-sub2"/>
</dbReference>
<evidence type="ECO:0000259" key="3">
    <source>
        <dbReference type="Pfam" id="PF02913"/>
    </source>
</evidence>
<evidence type="ECO:0000256" key="1">
    <source>
        <dbReference type="ARBA" id="ARBA00022630"/>
    </source>
</evidence>
<feature type="domain" description="FAD-binding oxidoreductase/transferase type 4 C-terminal" evidence="3">
    <location>
        <begin position="19"/>
        <end position="47"/>
    </location>
</feature>
<sequence>MCLANGAIHFQIGKDYPYLKSRTKETRALLCSIKKQFDPKNLINPGSLGFDPVNGN</sequence>
<dbReference type="Pfam" id="PF02913">
    <property type="entry name" value="FAD-oxidase_C"/>
    <property type="match status" value="1"/>
</dbReference>
<name>A0A382DVT9_9ZZZZ</name>
<dbReference type="GO" id="GO:0050660">
    <property type="term" value="F:flavin adenine dinucleotide binding"/>
    <property type="evidence" value="ECO:0007669"/>
    <property type="project" value="InterPro"/>
</dbReference>
<keyword evidence="1" id="KW-0285">Flavoprotein</keyword>
<evidence type="ECO:0000313" key="4">
    <source>
        <dbReference type="EMBL" id="SVB42626.1"/>
    </source>
</evidence>